<keyword evidence="4" id="KW-0249">Electron transport</keyword>
<sequence length="150" mass="16605">MPMQPGNTGRCLRKRAMLEGYHLRIQITPGPWLLSLLLILTGCSQEPDRATLEHYASSAIPEDRDLAEIYQRSCQACHSRPGSAAPLTGDVADWQPRLNQGMDTLLVHVIEGYGGMPPYGLCMDCSARDFEQLIAFMSRHPGARRDPATP</sequence>
<dbReference type="STRING" id="488533.SAMN04487960_10446"/>
<organism evidence="7 9">
    <name type="scientific">Marinobacter mobilis</name>
    <dbReference type="NCBI Taxonomy" id="488533"/>
    <lineage>
        <taxon>Bacteria</taxon>
        <taxon>Pseudomonadati</taxon>
        <taxon>Pseudomonadota</taxon>
        <taxon>Gammaproteobacteria</taxon>
        <taxon>Pseudomonadales</taxon>
        <taxon>Marinobacteraceae</taxon>
        <taxon>Marinobacter</taxon>
    </lineage>
</organism>
<evidence type="ECO:0000256" key="4">
    <source>
        <dbReference type="ARBA" id="ARBA00022982"/>
    </source>
</evidence>
<dbReference type="Pfam" id="PF13442">
    <property type="entry name" value="Cytochrome_CBB3"/>
    <property type="match status" value="1"/>
</dbReference>
<dbReference type="EMBL" id="FNNE01000004">
    <property type="protein sequence ID" value="SDW75316.1"/>
    <property type="molecule type" value="Genomic_DNA"/>
</dbReference>
<protein>
    <submittedName>
        <fullName evidence="7">Cytochrome c5</fullName>
    </submittedName>
</protein>
<gene>
    <name evidence="7" type="ORF">SAMN04487960_10446</name>
    <name evidence="8" type="ORF">SAMN04487960_110145</name>
</gene>
<dbReference type="GO" id="GO:0009055">
    <property type="term" value="F:electron transfer activity"/>
    <property type="evidence" value="ECO:0007669"/>
    <property type="project" value="InterPro"/>
</dbReference>
<dbReference type="InterPro" id="IPR036909">
    <property type="entry name" value="Cyt_c-like_dom_sf"/>
</dbReference>
<keyword evidence="9" id="KW-1185">Reference proteome</keyword>
<dbReference type="SUPFAM" id="SSF46626">
    <property type="entry name" value="Cytochrome c"/>
    <property type="match status" value="1"/>
</dbReference>
<evidence type="ECO:0000256" key="5">
    <source>
        <dbReference type="ARBA" id="ARBA00023004"/>
    </source>
</evidence>
<accession>A0A1H2W4C6</accession>
<evidence type="ECO:0000313" key="9">
    <source>
        <dbReference type="Proteomes" id="UP000199675"/>
    </source>
</evidence>
<dbReference type="InterPro" id="IPR009056">
    <property type="entry name" value="Cyt_c-like_dom"/>
</dbReference>
<evidence type="ECO:0000313" key="7">
    <source>
        <dbReference type="EMBL" id="SDW75316.1"/>
    </source>
</evidence>
<dbReference type="PRINTS" id="PR00607">
    <property type="entry name" value="CYTCHROMECIE"/>
</dbReference>
<dbReference type="EMBL" id="FNNE01000010">
    <property type="protein sequence ID" value="SDX52516.1"/>
    <property type="molecule type" value="Genomic_DNA"/>
</dbReference>
<dbReference type="AlphaFoldDB" id="A0A1H2W4C6"/>
<evidence type="ECO:0000256" key="2">
    <source>
        <dbReference type="ARBA" id="ARBA00022617"/>
    </source>
</evidence>
<dbReference type="GO" id="GO:0020037">
    <property type="term" value="F:heme binding"/>
    <property type="evidence" value="ECO:0007669"/>
    <property type="project" value="InterPro"/>
</dbReference>
<keyword evidence="1" id="KW-0813">Transport</keyword>
<dbReference type="GO" id="GO:0005506">
    <property type="term" value="F:iron ion binding"/>
    <property type="evidence" value="ECO:0007669"/>
    <property type="project" value="InterPro"/>
</dbReference>
<dbReference type="PANTHER" id="PTHR40942:SF4">
    <property type="entry name" value="CYTOCHROME C5"/>
    <property type="match status" value="1"/>
</dbReference>
<keyword evidence="3" id="KW-0479">Metal-binding</keyword>
<evidence type="ECO:0000256" key="3">
    <source>
        <dbReference type="ARBA" id="ARBA00022723"/>
    </source>
</evidence>
<evidence type="ECO:0000259" key="6">
    <source>
        <dbReference type="Pfam" id="PF13442"/>
    </source>
</evidence>
<evidence type="ECO:0000256" key="1">
    <source>
        <dbReference type="ARBA" id="ARBA00022448"/>
    </source>
</evidence>
<reference evidence="7 9" key="1">
    <citation type="submission" date="2016-10" db="EMBL/GenBank/DDBJ databases">
        <authorList>
            <person name="de Groot N.N."/>
        </authorList>
    </citation>
    <scope>NUCLEOTIDE SEQUENCE [LARGE SCALE GENOMIC DNA]</scope>
    <source>
        <strain evidence="7 9">CGMCC 1.7059</strain>
    </source>
</reference>
<evidence type="ECO:0000313" key="8">
    <source>
        <dbReference type="EMBL" id="SDX52516.1"/>
    </source>
</evidence>
<dbReference type="InterPro" id="IPR002323">
    <property type="entry name" value="Cyt_CIE"/>
</dbReference>
<keyword evidence="5" id="KW-0408">Iron</keyword>
<keyword evidence="2" id="KW-0349">Heme</keyword>
<dbReference type="PANTHER" id="PTHR40942">
    <property type="match status" value="1"/>
</dbReference>
<dbReference type="Gene3D" id="1.10.760.10">
    <property type="entry name" value="Cytochrome c-like domain"/>
    <property type="match status" value="1"/>
</dbReference>
<dbReference type="Proteomes" id="UP000199675">
    <property type="component" value="Unassembled WGS sequence"/>
</dbReference>
<feature type="domain" description="Cytochrome c" evidence="6">
    <location>
        <begin position="63"/>
        <end position="137"/>
    </location>
</feature>
<name>A0A1H2W4C6_9GAMM</name>
<proteinExistence type="predicted"/>